<evidence type="ECO:0000256" key="1">
    <source>
        <dbReference type="ARBA" id="ARBA00008950"/>
    </source>
</evidence>
<organism evidence="4 5">
    <name type="scientific">Ileibacterium valens</name>
    <dbReference type="NCBI Taxonomy" id="1862668"/>
    <lineage>
        <taxon>Bacteria</taxon>
        <taxon>Bacillati</taxon>
        <taxon>Bacillota</taxon>
        <taxon>Erysipelotrichia</taxon>
        <taxon>Erysipelotrichales</taxon>
        <taxon>Erysipelotrichaceae</taxon>
        <taxon>Ileibacterium</taxon>
    </lineage>
</organism>
<evidence type="ECO:0000256" key="2">
    <source>
        <dbReference type="RuleBase" id="RU362039"/>
    </source>
</evidence>
<dbReference type="Gene3D" id="3.60.21.10">
    <property type="match status" value="1"/>
</dbReference>
<dbReference type="GO" id="GO:0046872">
    <property type="term" value="F:metal ion binding"/>
    <property type="evidence" value="ECO:0007669"/>
    <property type="project" value="UniProtKB-KW"/>
</dbReference>
<dbReference type="Proteomes" id="UP000186341">
    <property type="component" value="Unassembled WGS sequence"/>
</dbReference>
<protein>
    <recommendedName>
        <fullName evidence="2">Phosphoesterase</fullName>
        <ecNumber evidence="2">3.1.4.-</ecNumber>
    </recommendedName>
</protein>
<dbReference type="OrthoDB" id="9800565at2"/>
<comment type="cofactor">
    <cofactor evidence="2">
        <name>a divalent metal cation</name>
        <dbReference type="ChEBI" id="CHEBI:60240"/>
    </cofactor>
</comment>
<dbReference type="AlphaFoldDB" id="A0A1U7NII2"/>
<keyword evidence="2" id="KW-0479">Metal-binding</keyword>
<dbReference type="EMBL" id="MPJW01000060">
    <property type="protein sequence ID" value="OLU42372.1"/>
    <property type="molecule type" value="Genomic_DNA"/>
</dbReference>
<dbReference type="InterPro" id="IPR000979">
    <property type="entry name" value="Phosphodiesterase_MJ0936/Vps29"/>
</dbReference>
<dbReference type="GeneID" id="82201959"/>
<dbReference type="NCBIfam" id="TIGR00040">
    <property type="entry name" value="yfcE"/>
    <property type="match status" value="1"/>
</dbReference>
<dbReference type="EC" id="3.1.4.-" evidence="2"/>
<reference evidence="4 5" key="1">
    <citation type="submission" date="2016-11" db="EMBL/GenBank/DDBJ databases">
        <title>Description of two novel members of the family Erysipelotrichaceae: Ileibacterium lipovorans gen. nov., sp. nov. and Dubosiella newyorkensis, gen. nov., sp. nov.</title>
        <authorList>
            <person name="Cox L.M."/>
            <person name="Sohn J."/>
            <person name="Tyrrell K.L."/>
            <person name="Citron D.M."/>
            <person name="Lawson P.A."/>
            <person name="Patel N.B."/>
            <person name="Iizumi T."/>
            <person name="Perez-Perez G.I."/>
            <person name="Goldstein E.J."/>
            <person name="Blaser M.J."/>
        </authorList>
    </citation>
    <scope>NUCLEOTIDE SEQUENCE [LARGE SCALE GENOMIC DNA]</scope>
    <source>
        <strain evidence="4 5">NYU-BL-A3</strain>
    </source>
</reference>
<dbReference type="InterPro" id="IPR024654">
    <property type="entry name" value="Calcineurin-like_PHP_lpxH"/>
</dbReference>
<accession>A0A1U7NII2</accession>
<dbReference type="RefSeq" id="WP_075817822.1">
    <property type="nucleotide sequence ID" value="NZ_CAJUTZ010000101.1"/>
</dbReference>
<evidence type="ECO:0000259" key="3">
    <source>
        <dbReference type="Pfam" id="PF12850"/>
    </source>
</evidence>
<dbReference type="GO" id="GO:0016787">
    <property type="term" value="F:hydrolase activity"/>
    <property type="evidence" value="ECO:0007669"/>
    <property type="project" value="UniProtKB-UniRule"/>
</dbReference>
<comment type="similarity">
    <text evidence="1 2">Belongs to the metallophosphoesterase superfamily. YfcE family.</text>
</comment>
<feature type="domain" description="Calcineurin-like phosphoesterase" evidence="3">
    <location>
        <begin position="1"/>
        <end position="144"/>
    </location>
</feature>
<name>A0A1U7NII2_9FIRM</name>
<dbReference type="Pfam" id="PF12850">
    <property type="entry name" value="Metallophos_2"/>
    <property type="match status" value="1"/>
</dbReference>
<comment type="caution">
    <text evidence="4">The sequence shown here is derived from an EMBL/GenBank/DDBJ whole genome shotgun (WGS) entry which is preliminary data.</text>
</comment>
<evidence type="ECO:0000313" key="5">
    <source>
        <dbReference type="Proteomes" id="UP000186341"/>
    </source>
</evidence>
<keyword evidence="5" id="KW-1185">Reference proteome</keyword>
<gene>
    <name evidence="4" type="ORF">BO222_01735</name>
</gene>
<dbReference type="SUPFAM" id="SSF56300">
    <property type="entry name" value="Metallo-dependent phosphatases"/>
    <property type="match status" value="1"/>
</dbReference>
<proteinExistence type="inferred from homology"/>
<dbReference type="PANTHER" id="PTHR11124">
    <property type="entry name" value="VACUOLAR SORTING PROTEIN VPS29"/>
    <property type="match status" value="1"/>
</dbReference>
<evidence type="ECO:0000313" key="4">
    <source>
        <dbReference type="EMBL" id="OLU42372.1"/>
    </source>
</evidence>
<dbReference type="InterPro" id="IPR029052">
    <property type="entry name" value="Metallo-depent_PP-like"/>
</dbReference>
<sequence length="161" mass="18498">MQIIVASDTHGRNERLLELEKLYPEAALFLHAGDWGTDPKKYDHWVTVMGNNDIRYERDMEKNRIILADGHKIFMLHGQQLPYGNREKRLADMANQNGCDIAIYGHSHKAFIEEINGVLVINPGSLLRSRDGRGISYIVLTLDKNQVDAKLVFWMNRPDQP</sequence>